<reference evidence="2 3" key="1">
    <citation type="submission" date="2017-11" db="EMBL/GenBank/DDBJ databases">
        <authorList>
            <person name="Han C.G."/>
        </authorList>
    </citation>
    <scope>NUCLEOTIDE SEQUENCE [LARGE SCALE GENOMIC DNA]</scope>
    <source>
        <strain evidence="2 3">A2</strain>
    </source>
</reference>
<gene>
    <name evidence="2" type="ORF">CWM85_10170</name>
</gene>
<accession>A0A2J4ZS52</accession>
<protein>
    <submittedName>
        <fullName evidence="2">Uncharacterized protein</fullName>
    </submittedName>
</protein>
<organism evidence="2 3">
    <name type="scientific">Klebsiella michiganensis</name>
    <dbReference type="NCBI Taxonomy" id="1134687"/>
    <lineage>
        <taxon>Bacteria</taxon>
        <taxon>Pseudomonadati</taxon>
        <taxon>Pseudomonadota</taxon>
        <taxon>Gammaproteobacteria</taxon>
        <taxon>Enterobacterales</taxon>
        <taxon>Enterobacteriaceae</taxon>
        <taxon>Klebsiella/Raoultella group</taxon>
        <taxon>Klebsiella</taxon>
    </lineage>
</organism>
<dbReference type="RefSeq" id="WP_004198042.1">
    <property type="nucleotide sequence ID" value="NZ_CP058126.1"/>
</dbReference>
<feature type="transmembrane region" description="Helical" evidence="1">
    <location>
        <begin position="44"/>
        <end position="64"/>
    </location>
</feature>
<dbReference type="AlphaFoldDB" id="A0A2J4ZS52"/>
<dbReference type="Proteomes" id="UP000234661">
    <property type="component" value="Unassembled WGS sequence"/>
</dbReference>
<evidence type="ECO:0000313" key="3">
    <source>
        <dbReference type="Proteomes" id="UP000234661"/>
    </source>
</evidence>
<evidence type="ECO:0000313" key="2">
    <source>
        <dbReference type="EMBL" id="PLM65864.1"/>
    </source>
</evidence>
<keyword evidence="1" id="KW-1133">Transmembrane helix</keyword>
<evidence type="ECO:0000256" key="1">
    <source>
        <dbReference type="SAM" id="Phobius"/>
    </source>
</evidence>
<keyword evidence="1" id="KW-0812">Transmembrane</keyword>
<keyword evidence="1" id="KW-0472">Membrane</keyword>
<comment type="caution">
    <text evidence="2">The sequence shown here is derived from an EMBL/GenBank/DDBJ whole genome shotgun (WGS) entry which is preliminary data.</text>
</comment>
<reference evidence="2 3" key="2">
    <citation type="submission" date="2018-01" db="EMBL/GenBank/DDBJ databases">
        <title>Genomic study of Klebsiella pneumoniae.</title>
        <authorList>
            <person name="Yang Y."/>
            <person name="Bicalho R."/>
        </authorList>
    </citation>
    <scope>NUCLEOTIDE SEQUENCE [LARGE SCALE GENOMIC DNA]</scope>
    <source>
        <strain evidence="2 3">A2</strain>
    </source>
</reference>
<name>A0A2J4ZS52_9ENTR</name>
<proteinExistence type="predicted"/>
<dbReference type="EMBL" id="PIET01000216">
    <property type="protein sequence ID" value="PLM65864.1"/>
    <property type="molecule type" value="Genomic_DNA"/>
</dbReference>
<sequence>MKTFVTLWTIVFLAFIAVMCTVDISNYIPSVYTVFSKNRPLVTGALSILLISVFIWLMVSLYLLKKYSVKVEKLSLGGVNILFNESATLYKKSVKNHLDSKRAIFKLRKNVDAFDEVISSYYQTYQFIRDEMKILNPKKDREIYDFSNEMLMVLNRFLTNYQNNYKRWYKYISDKDEVVDRVSGDVMRFHATSINKIQMQYYDYERILKGFKDVNRFFVNDVKPKFGINTDKWNW</sequence>